<keyword evidence="1" id="KW-0732">Signal</keyword>
<evidence type="ECO:0000256" key="1">
    <source>
        <dbReference type="SAM" id="SignalP"/>
    </source>
</evidence>
<evidence type="ECO:0000313" key="3">
    <source>
        <dbReference type="Proteomes" id="UP000434172"/>
    </source>
</evidence>
<feature type="chain" id="PRO_5034446907" evidence="1">
    <location>
        <begin position="23"/>
        <end position="201"/>
    </location>
</feature>
<name>A0A8H3WI04_9PEZI</name>
<gene>
    <name evidence="2" type="ORF">GQ607_005508</name>
</gene>
<dbReference type="EMBL" id="WOWK01000024">
    <property type="protein sequence ID" value="KAF0327319.1"/>
    <property type="molecule type" value="Genomic_DNA"/>
</dbReference>
<reference evidence="2 3" key="1">
    <citation type="submission" date="2019-12" db="EMBL/GenBank/DDBJ databases">
        <title>A genome sequence resource for the geographically widespread anthracnose pathogen Colletotrichum asianum.</title>
        <authorList>
            <person name="Meng Y."/>
        </authorList>
    </citation>
    <scope>NUCLEOTIDE SEQUENCE [LARGE SCALE GENOMIC DNA]</scope>
    <source>
        <strain evidence="2 3">ICMP 18580</strain>
    </source>
</reference>
<evidence type="ECO:0000313" key="2">
    <source>
        <dbReference type="EMBL" id="KAF0327319.1"/>
    </source>
</evidence>
<comment type="caution">
    <text evidence="2">The sequence shown here is derived from an EMBL/GenBank/DDBJ whole genome shotgun (WGS) entry which is preliminary data.</text>
</comment>
<feature type="signal peptide" evidence="1">
    <location>
        <begin position="1"/>
        <end position="22"/>
    </location>
</feature>
<dbReference type="AlphaFoldDB" id="A0A8H3WI04"/>
<keyword evidence="3" id="KW-1185">Reference proteome</keyword>
<accession>A0A8H3WI04</accession>
<dbReference type="OrthoDB" id="4837799at2759"/>
<dbReference type="Proteomes" id="UP000434172">
    <property type="component" value="Unassembled WGS sequence"/>
</dbReference>
<sequence length="201" mass="21016">MCNLKGLVVIAVLAITVTVTAAAAISPSIQQSIETVVDIITATTTVQPPATPSIKCDHQWCQDGASMCAYWAGVTGFDPSRGPIPGETVTNLGSCAMPTATSAPNLLPRKVETNEMLITPAPTVAVDCSYKFCQDSTSFCMYWAGVTGWDVSLGAIPGMQRTSLGSCEALTSISMDESGNNLPTQTATVKSFKVRGAPSFQ</sequence>
<organism evidence="2 3">
    <name type="scientific">Colletotrichum asianum</name>
    <dbReference type="NCBI Taxonomy" id="702518"/>
    <lineage>
        <taxon>Eukaryota</taxon>
        <taxon>Fungi</taxon>
        <taxon>Dikarya</taxon>
        <taxon>Ascomycota</taxon>
        <taxon>Pezizomycotina</taxon>
        <taxon>Sordariomycetes</taxon>
        <taxon>Hypocreomycetidae</taxon>
        <taxon>Glomerellales</taxon>
        <taxon>Glomerellaceae</taxon>
        <taxon>Colletotrichum</taxon>
        <taxon>Colletotrichum gloeosporioides species complex</taxon>
    </lineage>
</organism>
<protein>
    <submittedName>
        <fullName evidence="2">Uncharacterized protein</fullName>
    </submittedName>
</protein>
<proteinExistence type="predicted"/>